<dbReference type="AlphaFoldDB" id="A0A1F7SI01"/>
<name>A0A1F7SI01_9BACT</name>
<evidence type="ECO:0000313" key="2">
    <source>
        <dbReference type="EMBL" id="OGL53385.1"/>
    </source>
</evidence>
<dbReference type="Pfam" id="PF08241">
    <property type="entry name" value="Methyltransf_11"/>
    <property type="match status" value="1"/>
</dbReference>
<dbReference type="STRING" id="1817883.A3G31_07735"/>
<dbReference type="CDD" id="cd02440">
    <property type="entry name" value="AdoMet_MTases"/>
    <property type="match status" value="1"/>
</dbReference>
<reference evidence="2 3" key="1">
    <citation type="journal article" date="2016" name="Nat. Commun.">
        <title>Thousands of microbial genomes shed light on interconnected biogeochemical processes in an aquifer system.</title>
        <authorList>
            <person name="Anantharaman K."/>
            <person name="Brown C.T."/>
            <person name="Hug L.A."/>
            <person name="Sharon I."/>
            <person name="Castelle C.J."/>
            <person name="Probst A.J."/>
            <person name="Thomas B.C."/>
            <person name="Singh A."/>
            <person name="Wilkins M.J."/>
            <person name="Karaoz U."/>
            <person name="Brodie E.L."/>
            <person name="Williams K.H."/>
            <person name="Hubbard S.S."/>
            <person name="Banfield J.F."/>
        </authorList>
    </citation>
    <scope>NUCLEOTIDE SEQUENCE [LARGE SCALE GENOMIC DNA]</scope>
</reference>
<dbReference type="SUPFAM" id="SSF53335">
    <property type="entry name" value="S-adenosyl-L-methionine-dependent methyltransferases"/>
    <property type="match status" value="1"/>
</dbReference>
<dbReference type="Proteomes" id="UP000178082">
    <property type="component" value="Unassembled WGS sequence"/>
</dbReference>
<organism evidence="2 3">
    <name type="scientific">Candidatus Schekmanbacteria bacterium RIFCSPLOWO2_12_FULL_38_15</name>
    <dbReference type="NCBI Taxonomy" id="1817883"/>
    <lineage>
        <taxon>Bacteria</taxon>
        <taxon>Candidatus Schekmaniibacteriota</taxon>
    </lineage>
</organism>
<sequence>MPAAVEFADVLVANYNRWLYSMVRPFLGQRVFELGAGTGRFSRFLLNEKFPFLLLLEPSPVFLQSLSSLVPGKENVLLIHSDIESFERPDLYGSFDSIISIQVFEHIENDEETIARASHYLRPGGKIILQVPAMEWLFGHWDKQIGHFRRYTKKDAIRLAKAGSMKIVQTFYFNLPGTIAWYINFCLLKKDFREKEGAKSLGKQGIFFDKWIVPLISTCEKIFHPPFGIGLQIVMEKL</sequence>
<dbReference type="InterPro" id="IPR029063">
    <property type="entry name" value="SAM-dependent_MTases_sf"/>
</dbReference>
<dbReference type="GO" id="GO:0008757">
    <property type="term" value="F:S-adenosylmethionine-dependent methyltransferase activity"/>
    <property type="evidence" value="ECO:0007669"/>
    <property type="project" value="InterPro"/>
</dbReference>
<evidence type="ECO:0000259" key="1">
    <source>
        <dbReference type="Pfam" id="PF08241"/>
    </source>
</evidence>
<comment type="caution">
    <text evidence="2">The sequence shown here is derived from an EMBL/GenBank/DDBJ whole genome shotgun (WGS) entry which is preliminary data.</text>
</comment>
<accession>A0A1F7SI01</accession>
<feature type="domain" description="Methyltransferase type 11" evidence="1">
    <location>
        <begin position="33"/>
        <end position="129"/>
    </location>
</feature>
<dbReference type="InterPro" id="IPR013216">
    <property type="entry name" value="Methyltransf_11"/>
</dbReference>
<protein>
    <recommendedName>
        <fullName evidence="1">Methyltransferase type 11 domain-containing protein</fullName>
    </recommendedName>
</protein>
<gene>
    <name evidence="2" type="ORF">A3G31_07735</name>
</gene>
<evidence type="ECO:0000313" key="3">
    <source>
        <dbReference type="Proteomes" id="UP000178082"/>
    </source>
</evidence>
<dbReference type="Gene3D" id="3.40.50.150">
    <property type="entry name" value="Vaccinia Virus protein VP39"/>
    <property type="match status" value="1"/>
</dbReference>
<proteinExistence type="predicted"/>
<dbReference type="EMBL" id="MGDI01000025">
    <property type="protein sequence ID" value="OGL53385.1"/>
    <property type="molecule type" value="Genomic_DNA"/>
</dbReference>
<dbReference type="PANTHER" id="PTHR43861">
    <property type="entry name" value="TRANS-ACONITATE 2-METHYLTRANSFERASE-RELATED"/>
    <property type="match status" value="1"/>
</dbReference>